<dbReference type="AlphaFoldDB" id="A0A7W8D071"/>
<keyword evidence="1 5" id="KW-0413">Isomerase</keyword>
<dbReference type="Proteomes" id="UP000539953">
    <property type="component" value="Unassembled WGS sequence"/>
</dbReference>
<feature type="coiled-coil region" evidence="2">
    <location>
        <begin position="79"/>
        <end position="106"/>
    </location>
</feature>
<reference evidence="5 6" key="1">
    <citation type="submission" date="2020-08" db="EMBL/GenBank/DDBJ databases">
        <title>Genomic Encyclopedia of Type Strains, Phase IV (KMG-IV): sequencing the most valuable type-strain genomes for metagenomic binning, comparative biology and taxonomic classification.</title>
        <authorList>
            <person name="Goeker M."/>
        </authorList>
    </citation>
    <scope>NUCLEOTIDE SEQUENCE [LARGE SCALE GENOMIC DNA]</scope>
    <source>
        <strain evidence="5 6">DSM 25799</strain>
    </source>
</reference>
<accession>A0A7W8D071</accession>
<evidence type="ECO:0000313" key="5">
    <source>
        <dbReference type="EMBL" id="MBB5183587.1"/>
    </source>
</evidence>
<sequence>MRDFLRDNWFVVVIAVVIIGFVSYFIYDSTKYNVSGTTSDGEDVVASTNKGDVTADDLYDEMSASDSSLLYNLYRNEVVDQSIETTDDLQQDADDLKDQIDSTAEQQVSDYKSYLGQELAAYGYNGYDELDDYCLMSVKQKEMNRRYVKKHYDDLKKAVEDQNPRTISIIQISVSDPDNLTSDEQKKKDNIDSALSKQSFAKTATAYSEDSTASDEGVYGYVDGKTTESSSSSLDESVINAALDLKKGETSDWITVTDSDSGTSYLYKVHVDETDLNKIYKSKNDTIKDQVLNAFLTDNTGLEYTVVQSYAKKLDIKLSKSTKKKINAYIEEQKKGDDSSDEEN</sequence>
<keyword evidence="6" id="KW-1185">Reference proteome</keyword>
<keyword evidence="3" id="KW-0472">Membrane</keyword>
<dbReference type="PROSITE" id="PS50198">
    <property type="entry name" value="PPIC_PPIASE_2"/>
    <property type="match status" value="1"/>
</dbReference>
<dbReference type="EMBL" id="JACHHK010000006">
    <property type="protein sequence ID" value="MBB5183587.1"/>
    <property type="molecule type" value="Genomic_DNA"/>
</dbReference>
<dbReference type="Gene3D" id="3.10.50.40">
    <property type="match status" value="1"/>
</dbReference>
<evidence type="ECO:0000256" key="3">
    <source>
        <dbReference type="SAM" id="Phobius"/>
    </source>
</evidence>
<dbReference type="EC" id="5.2.1.8" evidence="5"/>
<name>A0A7W8D071_9FIRM</name>
<keyword evidence="3" id="KW-0812">Transmembrane</keyword>
<evidence type="ECO:0000259" key="4">
    <source>
        <dbReference type="PROSITE" id="PS50198"/>
    </source>
</evidence>
<protein>
    <submittedName>
        <fullName evidence="5">Foldase protein PrsA</fullName>
        <ecNumber evidence="5">5.2.1.8</ecNumber>
    </submittedName>
</protein>
<proteinExistence type="predicted"/>
<evidence type="ECO:0000256" key="1">
    <source>
        <dbReference type="PROSITE-ProRule" id="PRU00278"/>
    </source>
</evidence>
<evidence type="ECO:0000313" key="6">
    <source>
        <dbReference type="Proteomes" id="UP000539953"/>
    </source>
</evidence>
<keyword evidence="1" id="KW-0697">Rotamase</keyword>
<dbReference type="InterPro" id="IPR000297">
    <property type="entry name" value="PPIase_PpiC"/>
</dbReference>
<organism evidence="5 6">
    <name type="scientific">Catenisphaera adipataccumulans</name>
    <dbReference type="NCBI Taxonomy" id="700500"/>
    <lineage>
        <taxon>Bacteria</taxon>
        <taxon>Bacillati</taxon>
        <taxon>Bacillota</taxon>
        <taxon>Erysipelotrichia</taxon>
        <taxon>Erysipelotrichales</taxon>
        <taxon>Erysipelotrichaceae</taxon>
        <taxon>Catenisphaera</taxon>
    </lineage>
</organism>
<keyword evidence="2" id="KW-0175">Coiled coil</keyword>
<gene>
    <name evidence="5" type="ORF">HNQ47_001622</name>
</gene>
<feature type="domain" description="PpiC" evidence="4">
    <location>
        <begin position="164"/>
        <end position="270"/>
    </location>
</feature>
<dbReference type="InterPro" id="IPR046357">
    <property type="entry name" value="PPIase_dom_sf"/>
</dbReference>
<evidence type="ECO:0000256" key="2">
    <source>
        <dbReference type="SAM" id="Coils"/>
    </source>
</evidence>
<keyword evidence="3" id="KW-1133">Transmembrane helix</keyword>
<dbReference type="RefSeq" id="WP_183328886.1">
    <property type="nucleotide sequence ID" value="NZ_JACHHK010000006.1"/>
</dbReference>
<dbReference type="GO" id="GO:0003755">
    <property type="term" value="F:peptidyl-prolyl cis-trans isomerase activity"/>
    <property type="evidence" value="ECO:0007669"/>
    <property type="project" value="UniProtKB-KW"/>
</dbReference>
<feature type="transmembrane region" description="Helical" evidence="3">
    <location>
        <begin position="9"/>
        <end position="27"/>
    </location>
</feature>
<dbReference type="SUPFAM" id="SSF54534">
    <property type="entry name" value="FKBP-like"/>
    <property type="match status" value="1"/>
</dbReference>
<comment type="caution">
    <text evidence="5">The sequence shown here is derived from an EMBL/GenBank/DDBJ whole genome shotgun (WGS) entry which is preliminary data.</text>
</comment>